<dbReference type="STRING" id="138119.DSY3794"/>
<evidence type="ECO:0008006" key="3">
    <source>
        <dbReference type="Google" id="ProtNLM"/>
    </source>
</evidence>
<name>Q24QV9_DESHY</name>
<dbReference type="eggNOG" id="COG1804">
    <property type="taxonomic scope" value="Bacteria"/>
</dbReference>
<dbReference type="AlphaFoldDB" id="Q24QV9"/>
<gene>
    <name evidence="1" type="ordered locus">DSY3794</name>
</gene>
<dbReference type="InterPro" id="IPR050509">
    <property type="entry name" value="CoA-transferase_III"/>
</dbReference>
<dbReference type="RefSeq" id="WP_011461380.1">
    <property type="nucleotide sequence ID" value="NC_007907.1"/>
</dbReference>
<accession>Q24QV9</accession>
<sequence length="393" mass="42768">MSGALSGLKILDFSALLPGPYATMCLADMGADVLKIASASRPDGMSQPPFLSGNKISAAMAHVGRNKNVMTLNLKDPRSIKIIHQLLEEYDIVVEQFRPGVMSKLRLDYESLKSVNPRLIYCSLTGYGQNGSMRNRAGHDINYIALSGIASYSGKKETGPALMGMQAADLASGANNTIIGILAAVIYRQNFGKGQYIDISMTDGMIAFNAMMGAAYLLDGSDPSVEGHYTNGGALYDYYQTKDRRYVAFGGVEAQFFTAFCQGIGRPDLIAGGIQPQDCEKVKNEVRNILRTKTLEEWKNIFSTLDACFEPVLKLSEALSSQLVKDRGMVVEVPAPDGKTVKQIASPIKFSESLLEYKHIGIPTSEANTKEVIQSLGYTDSEIEEFEKTGLFS</sequence>
<dbReference type="InterPro" id="IPR023606">
    <property type="entry name" value="CoA-Trfase_III_dom_1_sf"/>
</dbReference>
<organism evidence="1 2">
    <name type="scientific">Desulfitobacterium hafniense (strain Y51)</name>
    <dbReference type="NCBI Taxonomy" id="138119"/>
    <lineage>
        <taxon>Bacteria</taxon>
        <taxon>Bacillati</taxon>
        <taxon>Bacillota</taxon>
        <taxon>Clostridia</taxon>
        <taxon>Eubacteriales</taxon>
        <taxon>Desulfitobacteriaceae</taxon>
        <taxon>Desulfitobacterium</taxon>
    </lineage>
</organism>
<evidence type="ECO:0000313" key="2">
    <source>
        <dbReference type="Proteomes" id="UP000001946"/>
    </source>
</evidence>
<evidence type="ECO:0000313" key="1">
    <source>
        <dbReference type="EMBL" id="BAE85583.1"/>
    </source>
</evidence>
<proteinExistence type="predicted"/>
<protein>
    <recommendedName>
        <fullName evidence="3">Carnitine dehydratase</fullName>
    </recommendedName>
</protein>
<dbReference type="SUPFAM" id="SSF89796">
    <property type="entry name" value="CoA-transferase family III (CaiB/BaiF)"/>
    <property type="match status" value="1"/>
</dbReference>
<dbReference type="Pfam" id="PF02515">
    <property type="entry name" value="CoA_transf_3"/>
    <property type="match status" value="1"/>
</dbReference>
<dbReference type="PANTHER" id="PTHR48228">
    <property type="entry name" value="SUCCINYL-COA--D-CITRAMALATE COA-TRANSFERASE"/>
    <property type="match status" value="1"/>
</dbReference>
<dbReference type="KEGG" id="dsy:DSY3794"/>
<dbReference type="Gene3D" id="3.40.50.10540">
    <property type="entry name" value="Crotonobetainyl-coa:carnitine coa-transferase, domain 1"/>
    <property type="match status" value="2"/>
</dbReference>
<dbReference type="InterPro" id="IPR044855">
    <property type="entry name" value="CoA-Trfase_III_dom3_sf"/>
</dbReference>
<dbReference type="HOGENOM" id="CLU_033975_5_1_9"/>
<dbReference type="Proteomes" id="UP000001946">
    <property type="component" value="Chromosome"/>
</dbReference>
<reference evidence="1 2" key="1">
    <citation type="journal article" date="2006" name="J. Bacteriol.">
        <title>Complete genome sequence of the dehalorespiring bacterium Desulfitobacterium hafniense Y51 and comparison with Dehalococcoides ethenogenes 195.</title>
        <authorList>
            <person name="Nonaka H."/>
            <person name="Keresztes G."/>
            <person name="Shinoda Y."/>
            <person name="Ikenaga Y."/>
            <person name="Abe M."/>
            <person name="Naito K."/>
            <person name="Inatomi K."/>
            <person name="Furukawa K."/>
            <person name="Inui M."/>
            <person name="Yukawa H."/>
        </authorList>
    </citation>
    <scope>NUCLEOTIDE SEQUENCE [LARGE SCALE GENOMIC DNA]</scope>
    <source>
        <strain evidence="1 2">Y51</strain>
    </source>
</reference>
<dbReference type="InterPro" id="IPR003673">
    <property type="entry name" value="CoA-Trfase_fam_III"/>
</dbReference>
<keyword evidence="2" id="KW-1185">Reference proteome</keyword>
<dbReference type="GO" id="GO:0003824">
    <property type="term" value="F:catalytic activity"/>
    <property type="evidence" value="ECO:0007669"/>
    <property type="project" value="InterPro"/>
</dbReference>
<dbReference type="EMBL" id="AP008230">
    <property type="protein sequence ID" value="BAE85583.1"/>
    <property type="molecule type" value="Genomic_DNA"/>
</dbReference>
<dbReference type="PANTHER" id="PTHR48228:SF5">
    <property type="entry name" value="ALPHA-METHYLACYL-COA RACEMASE"/>
    <property type="match status" value="1"/>
</dbReference>
<dbReference type="Gene3D" id="3.30.1540.10">
    <property type="entry name" value="formyl-coa transferase, domain 3"/>
    <property type="match status" value="1"/>
</dbReference>